<reference evidence="2" key="1">
    <citation type="submission" date="2024-05" db="EMBL/GenBank/DDBJ databases">
        <authorList>
            <person name="Cai S.Y."/>
            <person name="Jin L.M."/>
            <person name="Li H.R."/>
        </authorList>
    </citation>
    <scope>NUCLEOTIDE SEQUENCE</scope>
    <source>
        <strain evidence="2">A5-74</strain>
    </source>
</reference>
<dbReference type="SUPFAM" id="SSF141130">
    <property type="entry name" value="Acetamidase/Formamidase-like"/>
    <property type="match status" value="1"/>
</dbReference>
<sequence length="310" mass="32347">MSVHRIGPTPATTTDHFSRDTPPVLTVDPGDTIVVGSLDASGYLERQQTPGEARPRMFDDQRGHCLTGPIAVRGAEPGSMLALSIQSVHPGPWGWTLAAARDNWLNRRLGLADAAPSWLLWDLDIGADTATDQYGHRVALDPFLGVMGTAPAEPGEHLTVPPRAASGGNIDCRSLGAGSVLYLPINVPGALLTLGDGHARQGDGEVGGTAIECPMTTTVIVDVVSDPVIPEIHAETPAGRITFGFDADLNEATAQALEAMLGWIGVLHCLDTPAALALASAVVDLRVTQVANQVWGVHALLPAGAVRGSR</sequence>
<name>A0AAU8DI29_9ACTN</name>
<dbReference type="GO" id="GO:0016811">
    <property type="term" value="F:hydrolase activity, acting on carbon-nitrogen (but not peptide) bonds, in linear amides"/>
    <property type="evidence" value="ECO:0007669"/>
    <property type="project" value="InterPro"/>
</dbReference>
<dbReference type="PANTHER" id="PTHR31891">
    <property type="entry name" value="FORMAMIDASE C869.04-RELATED"/>
    <property type="match status" value="1"/>
</dbReference>
<gene>
    <name evidence="2" type="ORF">ABLG96_11100</name>
</gene>
<dbReference type="InterPro" id="IPR004304">
    <property type="entry name" value="FmdA_AmdA"/>
</dbReference>
<proteinExistence type="predicted"/>
<dbReference type="RefSeq" id="WP_353647453.1">
    <property type="nucleotide sequence ID" value="NZ_CP159218.1"/>
</dbReference>
<accession>A0AAU8DI29</accession>
<protein>
    <submittedName>
        <fullName evidence="2">Acetamidase/formamidase family protein</fullName>
    </submittedName>
</protein>
<evidence type="ECO:0000256" key="1">
    <source>
        <dbReference type="SAM" id="MobiDB-lite"/>
    </source>
</evidence>
<evidence type="ECO:0000313" key="2">
    <source>
        <dbReference type="EMBL" id="XCG61837.1"/>
    </source>
</evidence>
<dbReference type="AlphaFoldDB" id="A0AAU8DI29"/>
<feature type="region of interest" description="Disordered" evidence="1">
    <location>
        <begin position="1"/>
        <end position="25"/>
    </location>
</feature>
<dbReference type="EMBL" id="CP159218">
    <property type="protein sequence ID" value="XCG61837.1"/>
    <property type="molecule type" value="Genomic_DNA"/>
</dbReference>
<dbReference type="Pfam" id="PF03069">
    <property type="entry name" value="FmdA_AmdA"/>
    <property type="match status" value="2"/>
</dbReference>
<dbReference type="PANTHER" id="PTHR31891:SF1">
    <property type="entry name" value="FORMAMIDASE C869.04-RELATED"/>
    <property type="match status" value="1"/>
</dbReference>
<organism evidence="2">
    <name type="scientific">Nakamurella sp. A5-74</name>
    <dbReference type="NCBI Taxonomy" id="3158264"/>
    <lineage>
        <taxon>Bacteria</taxon>
        <taxon>Bacillati</taxon>
        <taxon>Actinomycetota</taxon>
        <taxon>Actinomycetes</taxon>
        <taxon>Nakamurellales</taxon>
        <taxon>Nakamurellaceae</taxon>
        <taxon>Nakamurella</taxon>
    </lineage>
</organism>
<dbReference type="Gene3D" id="3.10.28.20">
    <property type="entry name" value="Acetamidase/Formamidase-like domains"/>
    <property type="match status" value="1"/>
</dbReference>
<dbReference type="Gene3D" id="2.60.120.580">
    <property type="entry name" value="Acetamidase/Formamidase-like domains"/>
    <property type="match status" value="2"/>
</dbReference>